<gene>
    <name evidence="2" type="ORF">PXEA_LOCUS13626</name>
</gene>
<sequence length="103" mass="11461">MKPIYEFFPVPFFVLLPNDCLEPVEPEGIGIRRSPDQKDSSQSAEQSQVAVGLGQERRIPPNYRVIQVAKIPTRLTIRIKTVGAGTRISALSDLHFEPNSFGP</sequence>
<dbReference type="AlphaFoldDB" id="A0A3S5A577"/>
<evidence type="ECO:0000313" key="2">
    <source>
        <dbReference type="EMBL" id="VEL20186.1"/>
    </source>
</evidence>
<protein>
    <submittedName>
        <fullName evidence="2">Uncharacterized protein</fullName>
    </submittedName>
</protein>
<evidence type="ECO:0000313" key="3">
    <source>
        <dbReference type="Proteomes" id="UP000784294"/>
    </source>
</evidence>
<proteinExistence type="predicted"/>
<name>A0A3S5A577_9PLAT</name>
<feature type="region of interest" description="Disordered" evidence="1">
    <location>
        <begin position="26"/>
        <end position="55"/>
    </location>
</feature>
<reference evidence="2" key="1">
    <citation type="submission" date="2018-11" db="EMBL/GenBank/DDBJ databases">
        <authorList>
            <consortium name="Pathogen Informatics"/>
        </authorList>
    </citation>
    <scope>NUCLEOTIDE SEQUENCE</scope>
</reference>
<dbReference type="Proteomes" id="UP000784294">
    <property type="component" value="Unassembled WGS sequence"/>
</dbReference>
<accession>A0A3S5A577</accession>
<comment type="caution">
    <text evidence="2">The sequence shown here is derived from an EMBL/GenBank/DDBJ whole genome shotgun (WGS) entry which is preliminary data.</text>
</comment>
<evidence type="ECO:0000256" key="1">
    <source>
        <dbReference type="SAM" id="MobiDB-lite"/>
    </source>
</evidence>
<keyword evidence="3" id="KW-1185">Reference proteome</keyword>
<feature type="compositionally biased region" description="Low complexity" evidence="1">
    <location>
        <begin position="40"/>
        <end position="51"/>
    </location>
</feature>
<organism evidence="2 3">
    <name type="scientific">Protopolystoma xenopodis</name>
    <dbReference type="NCBI Taxonomy" id="117903"/>
    <lineage>
        <taxon>Eukaryota</taxon>
        <taxon>Metazoa</taxon>
        <taxon>Spiralia</taxon>
        <taxon>Lophotrochozoa</taxon>
        <taxon>Platyhelminthes</taxon>
        <taxon>Monogenea</taxon>
        <taxon>Polyopisthocotylea</taxon>
        <taxon>Polystomatidea</taxon>
        <taxon>Polystomatidae</taxon>
        <taxon>Protopolystoma</taxon>
    </lineage>
</organism>
<dbReference type="EMBL" id="CAAALY010045206">
    <property type="protein sequence ID" value="VEL20186.1"/>
    <property type="molecule type" value="Genomic_DNA"/>
</dbReference>